<dbReference type="PROSITE" id="PS00194">
    <property type="entry name" value="THIOREDOXIN_1"/>
    <property type="match status" value="1"/>
</dbReference>
<dbReference type="PANTHER" id="PTHR10438:SF468">
    <property type="entry name" value="THIOREDOXIN-1-RELATED"/>
    <property type="match status" value="1"/>
</dbReference>
<keyword evidence="1" id="KW-1015">Disulfide bond</keyword>
<evidence type="ECO:0000256" key="1">
    <source>
        <dbReference type="ARBA" id="ARBA00023157"/>
    </source>
</evidence>
<dbReference type="GO" id="GO:0034599">
    <property type="term" value="P:cellular response to oxidative stress"/>
    <property type="evidence" value="ECO:0007669"/>
    <property type="project" value="EnsemblFungi"/>
</dbReference>
<dbReference type="eggNOG" id="KOG0907">
    <property type="taxonomic scope" value="Eukaryota"/>
</dbReference>
<dbReference type="GeneID" id="5542688"/>
<keyword evidence="2" id="KW-0732">Signal</keyword>
<dbReference type="GO" id="GO:0015036">
    <property type="term" value="F:disulfide oxidoreductase activity"/>
    <property type="evidence" value="ECO:0007669"/>
    <property type="project" value="EnsemblFungi"/>
</dbReference>
<evidence type="ECO:0000313" key="4">
    <source>
        <dbReference type="EMBL" id="EDO14671.1"/>
    </source>
</evidence>
<dbReference type="InterPro" id="IPR036249">
    <property type="entry name" value="Thioredoxin-like_sf"/>
</dbReference>
<sequence length="169" mass="19262">MMIYNIIVVLMFESTYGGWESSNHQGNYIVFECIIEDMLLLSSVRSGSKLLLLNNFYRFKSSYESIVKINELNEFKQKLIDNKNGLSVIDFYATWCGPCRAMAPHLSKFVKEYPNVSFYKIDVDENPDIAQHCEVTAMPTFVLAKNGEIIDKLVGADPVGLEKTINENK</sequence>
<protein>
    <recommendedName>
        <fullName evidence="3">Thioredoxin domain-containing protein</fullName>
    </recommendedName>
</protein>
<dbReference type="EMBL" id="DS480524">
    <property type="protein sequence ID" value="EDO14671.1"/>
    <property type="molecule type" value="Genomic_DNA"/>
</dbReference>
<dbReference type="InterPro" id="IPR013766">
    <property type="entry name" value="Thioredoxin_domain"/>
</dbReference>
<evidence type="ECO:0000313" key="5">
    <source>
        <dbReference type="Proteomes" id="UP000000267"/>
    </source>
</evidence>
<feature type="domain" description="Thioredoxin" evidence="3">
    <location>
        <begin position="50"/>
        <end position="169"/>
    </location>
</feature>
<name>A7TSU3_VANPO</name>
<feature type="signal peptide" evidence="2">
    <location>
        <begin position="1"/>
        <end position="17"/>
    </location>
</feature>
<dbReference type="FunFam" id="3.40.30.10:FF:000245">
    <property type="entry name" value="Thioredoxin"/>
    <property type="match status" value="1"/>
</dbReference>
<reference evidence="4 5" key="1">
    <citation type="journal article" date="2007" name="Proc. Natl. Acad. Sci. U.S.A.">
        <title>Independent sorting-out of thousands of duplicated gene pairs in two yeast species descended from a whole-genome duplication.</title>
        <authorList>
            <person name="Scannell D.R."/>
            <person name="Frank A.C."/>
            <person name="Conant G.C."/>
            <person name="Byrne K.P."/>
            <person name="Woolfit M."/>
            <person name="Wolfe K.H."/>
        </authorList>
    </citation>
    <scope>NUCLEOTIDE SEQUENCE [LARGE SCALE GENOMIC DNA]</scope>
    <source>
        <strain evidence="5">ATCC 22028 / DSM 70294 / BCRC 21397 / CBS 2163 / NBRC 10782 / NRRL Y-8283 / UCD 57-17</strain>
    </source>
</reference>
<organism evidence="5">
    <name type="scientific">Vanderwaltozyma polyspora (strain ATCC 22028 / DSM 70294 / BCRC 21397 / CBS 2163 / NBRC 10782 / NRRL Y-8283 / UCD 57-17)</name>
    <name type="common">Kluyveromyces polysporus</name>
    <dbReference type="NCBI Taxonomy" id="436907"/>
    <lineage>
        <taxon>Eukaryota</taxon>
        <taxon>Fungi</taxon>
        <taxon>Dikarya</taxon>
        <taxon>Ascomycota</taxon>
        <taxon>Saccharomycotina</taxon>
        <taxon>Saccharomycetes</taxon>
        <taxon>Saccharomycetales</taxon>
        <taxon>Saccharomycetaceae</taxon>
        <taxon>Vanderwaltozyma</taxon>
    </lineage>
</organism>
<dbReference type="PROSITE" id="PS51352">
    <property type="entry name" value="THIOREDOXIN_2"/>
    <property type="match status" value="1"/>
</dbReference>
<dbReference type="PANTHER" id="PTHR10438">
    <property type="entry name" value="THIOREDOXIN"/>
    <property type="match status" value="1"/>
</dbReference>
<dbReference type="FunCoup" id="A7TSU3">
    <property type="interactions" value="133"/>
</dbReference>
<dbReference type="PhylomeDB" id="A7TSU3"/>
<evidence type="ECO:0000259" key="3">
    <source>
        <dbReference type="PROSITE" id="PS51352"/>
    </source>
</evidence>
<dbReference type="SUPFAM" id="SSF52833">
    <property type="entry name" value="Thioredoxin-like"/>
    <property type="match status" value="1"/>
</dbReference>
<dbReference type="InterPro" id="IPR050620">
    <property type="entry name" value="Thioredoxin_H-type-like"/>
</dbReference>
<dbReference type="CDD" id="cd02947">
    <property type="entry name" value="TRX_family"/>
    <property type="match status" value="1"/>
</dbReference>
<accession>A7TSU3</accession>
<evidence type="ECO:0000256" key="2">
    <source>
        <dbReference type="SAM" id="SignalP"/>
    </source>
</evidence>
<dbReference type="InParanoid" id="A7TSU3"/>
<dbReference type="GO" id="GO:0005739">
    <property type="term" value="C:mitochondrion"/>
    <property type="evidence" value="ECO:0007669"/>
    <property type="project" value="EnsemblFungi"/>
</dbReference>
<dbReference type="KEGG" id="vpo:Kpol_325p10"/>
<gene>
    <name evidence="4" type="ORF">Kpol_325p10</name>
</gene>
<dbReference type="OrthoDB" id="10263751at2759"/>
<proteinExistence type="predicted"/>
<dbReference type="HOGENOM" id="CLU_090389_14_5_1"/>
<dbReference type="Gene3D" id="3.40.30.10">
    <property type="entry name" value="Glutaredoxin"/>
    <property type="match status" value="1"/>
</dbReference>
<dbReference type="InterPro" id="IPR017937">
    <property type="entry name" value="Thioredoxin_CS"/>
</dbReference>
<dbReference type="PRINTS" id="PR00421">
    <property type="entry name" value="THIOREDOXIN"/>
</dbReference>
<dbReference type="RefSeq" id="XP_001642529.1">
    <property type="nucleotide sequence ID" value="XM_001642479.1"/>
</dbReference>
<dbReference type="Proteomes" id="UP000000267">
    <property type="component" value="Unassembled WGS sequence"/>
</dbReference>
<feature type="chain" id="PRO_5002715884" description="Thioredoxin domain-containing protein" evidence="2">
    <location>
        <begin position="18"/>
        <end position="169"/>
    </location>
</feature>
<dbReference type="AlphaFoldDB" id="A7TSU3"/>
<dbReference type="STRING" id="436907.A7TSU3"/>
<dbReference type="OMA" id="KLHKYTQ"/>
<dbReference type="Pfam" id="PF00085">
    <property type="entry name" value="Thioredoxin"/>
    <property type="match status" value="1"/>
</dbReference>
<keyword evidence="5" id="KW-1185">Reference proteome</keyword>